<reference evidence="2 3" key="1">
    <citation type="submission" date="2019-03" db="EMBL/GenBank/DDBJ databases">
        <title>Single cell metagenomics reveals metabolic interactions within the superorganism composed of flagellate Streblomastix strix and complex community of Bacteroidetes bacteria on its surface.</title>
        <authorList>
            <person name="Treitli S.C."/>
            <person name="Kolisko M."/>
            <person name="Husnik F."/>
            <person name="Keeling P."/>
            <person name="Hampl V."/>
        </authorList>
    </citation>
    <scope>NUCLEOTIDE SEQUENCE [LARGE SCALE GENOMIC DNA]</scope>
    <source>
        <strain evidence="2">ST1C</strain>
    </source>
</reference>
<dbReference type="Proteomes" id="UP000324800">
    <property type="component" value="Unassembled WGS sequence"/>
</dbReference>
<feature type="compositionally biased region" description="Acidic residues" evidence="1">
    <location>
        <begin position="89"/>
        <end position="109"/>
    </location>
</feature>
<accession>A0A5J4U347</accession>
<feature type="compositionally biased region" description="Acidic residues" evidence="1">
    <location>
        <begin position="27"/>
        <end position="47"/>
    </location>
</feature>
<dbReference type="EMBL" id="SNRW01022109">
    <property type="protein sequence ID" value="KAA6364065.1"/>
    <property type="molecule type" value="Genomic_DNA"/>
</dbReference>
<feature type="region of interest" description="Disordered" evidence="1">
    <location>
        <begin position="1"/>
        <end position="48"/>
    </location>
</feature>
<dbReference type="AlphaFoldDB" id="A0A5J4U347"/>
<evidence type="ECO:0000256" key="1">
    <source>
        <dbReference type="SAM" id="MobiDB-lite"/>
    </source>
</evidence>
<feature type="compositionally biased region" description="Acidic residues" evidence="1">
    <location>
        <begin position="1"/>
        <end position="10"/>
    </location>
</feature>
<gene>
    <name evidence="2" type="ORF">EZS28_040408</name>
</gene>
<proteinExistence type="predicted"/>
<comment type="caution">
    <text evidence="2">The sequence shown here is derived from an EMBL/GenBank/DDBJ whole genome shotgun (WGS) entry which is preliminary data.</text>
</comment>
<evidence type="ECO:0000313" key="3">
    <source>
        <dbReference type="Proteomes" id="UP000324800"/>
    </source>
</evidence>
<evidence type="ECO:0000313" key="2">
    <source>
        <dbReference type="EMBL" id="KAA6364065.1"/>
    </source>
</evidence>
<organism evidence="2 3">
    <name type="scientific">Streblomastix strix</name>
    <dbReference type="NCBI Taxonomy" id="222440"/>
    <lineage>
        <taxon>Eukaryota</taxon>
        <taxon>Metamonada</taxon>
        <taxon>Preaxostyla</taxon>
        <taxon>Oxymonadida</taxon>
        <taxon>Streblomastigidae</taxon>
        <taxon>Streblomastix</taxon>
    </lineage>
</organism>
<protein>
    <submittedName>
        <fullName evidence="2">Uncharacterized protein</fullName>
    </submittedName>
</protein>
<sequence length="149" mass="16506">MEKGEDDSGEEGIMTYYDGNKTQGLIEEGEEDDNEDDDEEEEDDDADQICVQSVELELLAIGSGYIVFGGGQNQLFYYYDGNKTQGLIEEGEEDDNEDDDEEEEDDDADQICGGNIIQIYCYCVYASLSISLSGSNPLLFNIDQSTIPA</sequence>
<feature type="region of interest" description="Disordered" evidence="1">
    <location>
        <begin position="86"/>
        <end position="109"/>
    </location>
</feature>
<name>A0A5J4U347_9EUKA</name>